<reference evidence="3 4" key="1">
    <citation type="submission" date="2018-08" db="EMBL/GenBank/DDBJ databases">
        <title>Genome and evolution of the arbuscular mycorrhizal fungus Diversispora epigaea (formerly Glomus versiforme) and its bacterial endosymbionts.</title>
        <authorList>
            <person name="Sun X."/>
            <person name="Fei Z."/>
            <person name="Harrison M."/>
        </authorList>
    </citation>
    <scope>NUCLEOTIDE SEQUENCE [LARGE SCALE GENOMIC DNA]</scope>
    <source>
        <strain evidence="3 4">IT104</strain>
    </source>
</reference>
<keyword evidence="4" id="KW-1185">Reference proteome</keyword>
<dbReference type="SUPFAM" id="SSF56112">
    <property type="entry name" value="Protein kinase-like (PK-like)"/>
    <property type="match status" value="1"/>
</dbReference>
<gene>
    <name evidence="3" type="ORF">Glove_148g1</name>
</gene>
<feature type="compositionally biased region" description="Gly residues" evidence="1">
    <location>
        <begin position="689"/>
        <end position="705"/>
    </location>
</feature>
<dbReference type="PROSITE" id="PS50011">
    <property type="entry name" value="PROTEIN_KINASE_DOM"/>
    <property type="match status" value="1"/>
</dbReference>
<dbReference type="InterPro" id="IPR011009">
    <property type="entry name" value="Kinase-like_dom_sf"/>
</dbReference>
<feature type="region of interest" description="Disordered" evidence="1">
    <location>
        <begin position="612"/>
        <end position="711"/>
    </location>
</feature>
<dbReference type="Gene3D" id="1.10.510.10">
    <property type="entry name" value="Transferase(Phosphotransferase) domain 1"/>
    <property type="match status" value="1"/>
</dbReference>
<name>A0A397ITQ2_9GLOM</name>
<organism evidence="3 4">
    <name type="scientific">Diversispora epigaea</name>
    <dbReference type="NCBI Taxonomy" id="1348612"/>
    <lineage>
        <taxon>Eukaryota</taxon>
        <taxon>Fungi</taxon>
        <taxon>Fungi incertae sedis</taxon>
        <taxon>Mucoromycota</taxon>
        <taxon>Glomeromycotina</taxon>
        <taxon>Glomeromycetes</taxon>
        <taxon>Diversisporales</taxon>
        <taxon>Diversisporaceae</taxon>
        <taxon>Diversispora</taxon>
    </lineage>
</organism>
<evidence type="ECO:0000313" key="4">
    <source>
        <dbReference type="Proteomes" id="UP000266861"/>
    </source>
</evidence>
<proteinExistence type="predicted"/>
<dbReference type="InterPro" id="IPR000719">
    <property type="entry name" value="Prot_kinase_dom"/>
</dbReference>
<dbReference type="Pfam" id="PF07714">
    <property type="entry name" value="PK_Tyr_Ser-Thr"/>
    <property type="match status" value="1"/>
</dbReference>
<dbReference type="PANTHER" id="PTHR45756:SF1">
    <property type="entry name" value="PROTEIN KINASE DOMAIN CONTAINING PROTEIN"/>
    <property type="match status" value="1"/>
</dbReference>
<feature type="domain" description="Protein kinase" evidence="2">
    <location>
        <begin position="80"/>
        <end position="347"/>
    </location>
</feature>
<dbReference type="InterPro" id="IPR053215">
    <property type="entry name" value="TKL_Ser/Thr_kinase"/>
</dbReference>
<accession>A0A397ITQ2</accession>
<dbReference type="AlphaFoldDB" id="A0A397ITQ2"/>
<dbReference type="STRING" id="1348612.A0A397ITQ2"/>
<feature type="compositionally biased region" description="Acidic residues" evidence="1">
    <location>
        <begin position="678"/>
        <end position="688"/>
    </location>
</feature>
<evidence type="ECO:0000256" key="1">
    <source>
        <dbReference type="SAM" id="MobiDB-lite"/>
    </source>
</evidence>
<evidence type="ECO:0000259" key="2">
    <source>
        <dbReference type="PROSITE" id="PS50011"/>
    </source>
</evidence>
<dbReference type="GO" id="GO:0005524">
    <property type="term" value="F:ATP binding"/>
    <property type="evidence" value="ECO:0007669"/>
    <property type="project" value="InterPro"/>
</dbReference>
<dbReference type="OrthoDB" id="10261027at2759"/>
<evidence type="ECO:0000313" key="3">
    <source>
        <dbReference type="EMBL" id="RHZ79379.1"/>
    </source>
</evidence>
<dbReference type="Proteomes" id="UP000266861">
    <property type="component" value="Unassembled WGS sequence"/>
</dbReference>
<dbReference type="EMBL" id="PQFF01000139">
    <property type="protein sequence ID" value="RHZ79379.1"/>
    <property type="molecule type" value="Genomic_DNA"/>
</dbReference>
<protein>
    <recommendedName>
        <fullName evidence="2">Protein kinase domain-containing protein</fullName>
    </recommendedName>
</protein>
<dbReference type="GO" id="GO:0004672">
    <property type="term" value="F:protein kinase activity"/>
    <property type="evidence" value="ECO:0007669"/>
    <property type="project" value="InterPro"/>
</dbReference>
<dbReference type="InterPro" id="IPR001245">
    <property type="entry name" value="Ser-Thr/Tyr_kinase_cat_dom"/>
</dbReference>
<comment type="caution">
    <text evidence="3">The sequence shown here is derived from an EMBL/GenBank/DDBJ whole genome shotgun (WGS) entry which is preliminary data.</text>
</comment>
<dbReference type="PANTHER" id="PTHR45756">
    <property type="entry name" value="PALMITOYLTRANSFERASE"/>
    <property type="match status" value="1"/>
</dbReference>
<sequence>MQLNHRSMQLNHRTEYGKCTDCQQDNTGPQWCNTCNSIRFQSEFNKWTSGNAEIDEFIQQTQLKATKYEEVIEWIPFDRFNNIEYLDKGGFGKVFRAEWSDGYIISWDSQRKIWKRSQHDICLKSLNAALKNKGEFLQELKYQLKFRGVCAIAIYGMTKNPTANEYMMVMQYAKYGSLRKMLNNNFKELTWNDKIKNLYYIALGLIKIHETGLMHKDFHSGNIVNETKTSPYITDFGFCKPVTENDPEKIYGVIRYMAPETLIRGDYTQASDIYSFGMIMLEVFTSYPPYYNMPHDKKLVTSICEGHKPEIMYEIPQFLKDLMEQCWNTNPLNRPTAEKLKSQLGYFNDNYNNNEIKKLIDKANKSNENFIQYDPKITYPQAIYTSKSFLETKEITKPLNHPTAEKLKSQLGYFNNINAITKQIDKANEANKSNENFIQYDPKITHPKAIYTSKYLSFLETKEIEFIKHDIKQREVKEYNSQKEPKLEKNPTINIVFGDILNNFQFSESIDNINKYSSEDIYETDFFSVKATIMLGTTATTDLENLLLEQKDAINNILKSQPVYAVGPNFQQGYSIPCITCYVSKPLETHVLEKFSALFDHEFEIEEQVVEHMEEDTSGSNDNQSDPLNKSNRINNDLSNGNMGMRDSNENGNGDVGNGDENDNGRNDDGNNDGNDNGNDDGNDDEIGNGDGGENGNGGGGGGGKGKGKENEDKFIEVSSSARVLYEDKFQNFKINAKLWANVSVDETFSPSMNTLEFKVNLFGCGVGQMLNKKCQKLHYFIGYYIDSVEIEVSPFSDEKFDKKSDMISLKNPYLPQKHFISVDHSVNYGKTRGLSLNISQNPGATAAYNVSNNKGFKVTTNDWYMEPLTSNTGGVLWPYHFNAQNLYKDGENQCNLPSTDIHSGHWNIVDNKNMKGFFITIKQVLTCKIKSNKFYKLGGVIKCPKLVHTLEITFKNLDEFNKGFAELRKKFHHGSSNPEIELEKKKNGKYSINSIIKGNEENKGKNLVESEANNDYLDTGFKRKLEESETL</sequence>
<feature type="compositionally biased region" description="Polar residues" evidence="1">
    <location>
        <begin position="618"/>
        <end position="642"/>
    </location>
</feature>